<accession>A0A0G0VDJ2</accession>
<evidence type="ECO:0000313" key="2">
    <source>
        <dbReference type="EMBL" id="KKR70090.1"/>
    </source>
</evidence>
<organism evidence="2 3">
    <name type="scientific">Candidatus Nomurabacteria bacterium GW2011_GWB1_40_7</name>
    <dbReference type="NCBI Taxonomy" id="1618744"/>
    <lineage>
        <taxon>Bacteria</taxon>
        <taxon>Candidatus Nomuraibacteriota</taxon>
    </lineage>
</organism>
<dbReference type="AlphaFoldDB" id="A0A0G0VDJ2"/>
<dbReference type="Proteomes" id="UP000034452">
    <property type="component" value="Unassembled WGS sequence"/>
</dbReference>
<proteinExistence type="predicted"/>
<feature type="transmembrane region" description="Helical" evidence="1">
    <location>
        <begin position="9"/>
        <end position="29"/>
    </location>
</feature>
<keyword evidence="1" id="KW-0472">Membrane</keyword>
<protein>
    <submittedName>
        <fullName evidence="2">Uncharacterized protein</fullName>
    </submittedName>
</protein>
<keyword evidence="1" id="KW-1133">Transmembrane helix</keyword>
<evidence type="ECO:0000313" key="3">
    <source>
        <dbReference type="Proteomes" id="UP000034452"/>
    </source>
</evidence>
<reference evidence="2 3" key="1">
    <citation type="journal article" date="2015" name="Nature">
        <title>rRNA introns, odd ribosomes, and small enigmatic genomes across a large radiation of phyla.</title>
        <authorList>
            <person name="Brown C.T."/>
            <person name="Hug L.A."/>
            <person name="Thomas B.C."/>
            <person name="Sharon I."/>
            <person name="Castelle C.J."/>
            <person name="Singh A."/>
            <person name="Wilkins M.J."/>
            <person name="Williams K.H."/>
            <person name="Banfield J.F."/>
        </authorList>
    </citation>
    <scope>NUCLEOTIDE SEQUENCE [LARGE SCALE GENOMIC DNA]</scope>
</reference>
<evidence type="ECO:0000256" key="1">
    <source>
        <dbReference type="SAM" id="Phobius"/>
    </source>
</evidence>
<gene>
    <name evidence="2" type="ORF">UU13_C0014G0016</name>
</gene>
<comment type="caution">
    <text evidence="2">The sequence shown here is derived from an EMBL/GenBank/DDBJ whole genome shotgun (WGS) entry which is preliminary data.</text>
</comment>
<name>A0A0G0VDJ2_9BACT</name>
<keyword evidence="1" id="KW-0812">Transmembrane</keyword>
<dbReference type="EMBL" id="LBZL01000014">
    <property type="protein sequence ID" value="KKR70090.1"/>
    <property type="molecule type" value="Genomic_DNA"/>
</dbReference>
<sequence>MEPEKKSNGALIGLIIIIIILIVGGIYVWQTNKTKENPPQLLPETVTTGDSDELNVLEQDLNAADTNVGVDVNGID</sequence>